<reference evidence="2 3" key="1">
    <citation type="submission" date="2024-01" db="EMBL/GenBank/DDBJ databases">
        <title>A draft genome for a cacao thread blight-causing isolate of Paramarasmius palmivorus.</title>
        <authorList>
            <person name="Baruah I.K."/>
            <person name="Bukari Y."/>
            <person name="Amoako-Attah I."/>
            <person name="Meinhardt L.W."/>
            <person name="Bailey B.A."/>
            <person name="Cohen S.P."/>
        </authorList>
    </citation>
    <scope>NUCLEOTIDE SEQUENCE [LARGE SCALE GENOMIC DNA]</scope>
    <source>
        <strain evidence="2 3">GH-12</strain>
    </source>
</reference>
<feature type="region of interest" description="Disordered" evidence="1">
    <location>
        <begin position="110"/>
        <end position="139"/>
    </location>
</feature>
<proteinExistence type="predicted"/>
<accession>A0AAW0CEW4</accession>
<evidence type="ECO:0000313" key="3">
    <source>
        <dbReference type="Proteomes" id="UP001383192"/>
    </source>
</evidence>
<gene>
    <name evidence="2" type="ORF">VNI00_010820</name>
</gene>
<dbReference type="Proteomes" id="UP001383192">
    <property type="component" value="Unassembled WGS sequence"/>
</dbReference>
<dbReference type="EMBL" id="JAYKXP010000045">
    <property type="protein sequence ID" value="KAK7037608.1"/>
    <property type="molecule type" value="Genomic_DNA"/>
</dbReference>
<feature type="region of interest" description="Disordered" evidence="1">
    <location>
        <begin position="45"/>
        <end position="98"/>
    </location>
</feature>
<keyword evidence="3" id="KW-1185">Reference proteome</keyword>
<feature type="compositionally biased region" description="Low complexity" evidence="1">
    <location>
        <begin position="555"/>
        <end position="580"/>
    </location>
</feature>
<feature type="region of interest" description="Disordered" evidence="1">
    <location>
        <begin position="348"/>
        <end position="383"/>
    </location>
</feature>
<comment type="caution">
    <text evidence="2">The sequence shown here is derived from an EMBL/GenBank/DDBJ whole genome shotgun (WGS) entry which is preliminary data.</text>
</comment>
<dbReference type="AlphaFoldDB" id="A0AAW0CEW4"/>
<protein>
    <submittedName>
        <fullName evidence="2">Uncharacterized protein</fullName>
    </submittedName>
</protein>
<name>A0AAW0CEW4_9AGAR</name>
<evidence type="ECO:0000313" key="2">
    <source>
        <dbReference type="EMBL" id="KAK7037608.1"/>
    </source>
</evidence>
<organism evidence="2 3">
    <name type="scientific">Paramarasmius palmivorus</name>
    <dbReference type="NCBI Taxonomy" id="297713"/>
    <lineage>
        <taxon>Eukaryota</taxon>
        <taxon>Fungi</taxon>
        <taxon>Dikarya</taxon>
        <taxon>Basidiomycota</taxon>
        <taxon>Agaricomycotina</taxon>
        <taxon>Agaricomycetes</taxon>
        <taxon>Agaricomycetidae</taxon>
        <taxon>Agaricales</taxon>
        <taxon>Marasmiineae</taxon>
        <taxon>Marasmiaceae</taxon>
        <taxon>Paramarasmius</taxon>
    </lineage>
</organism>
<sequence length="745" mass="82142">MFNNNGDFNIHGGAFNYVQGGQHNHIAGDMNSYRTENHGNYNVTNNGAYYTDGPRRAQRRPPPARRFEFQDEDEEEYYNSRDLTSNFSSPLRPPRSMGYVAPVSEVDKKAHEDNEEYSGESNVGAEASRHGPFSTGGAQDRLDEKRIKLLDNIPEPMNFLSAHEGAPEVSQTQSRGLQSWILSGNTMVVNAMMAQRYLTIIPVDAAQGSPEASMTAQTLLSESPLLTNTYSTSNHGDGSTSNNGSILAYGESVTQNFQTLSLSFPNQPSSTARYIPPDCSSRGQHYTRLMLTAGEGYPFWCPQPGKRKPPLPEAYRRTGIRIGDIGIIHTNKPFDFLFNITVPKGDPTDPINERVPKDFTPVSMTDPEFEKDERPENDYIGGPTHSWEPTVLVNEGYNFSSTLDEAALLILPEGSSREELTSIDIFRRFAVTHGKRWIDHARDDRHRDVCGLYLITAREQCSAWGMASQLRRRYEDSVTLSFIVHANATYGWNSRKGCELKAFPESQGGNIGERSGNQTVFVRGYRITKSTGLKAWVRTVDVQNLPGEGGGQWGPGNTFPGTSGSSNSSPNGSGSRAAGSQGNGSQTGSGFHSHSLNMSSRAIFGKLTHPCDVINTLLHAIAEKDSDGEKWDGIAISHDDDWIRSTGNASAPLSPYNVHEFLEEVLKNVSFTLDREHGAIYTVTERSNEPSNTQPLEYKDIIDEVAKEVIGRYCTWFSEGNDQALLIMDTPTPLAHISTSLAAVA</sequence>
<evidence type="ECO:0000256" key="1">
    <source>
        <dbReference type="SAM" id="MobiDB-lite"/>
    </source>
</evidence>
<feature type="region of interest" description="Disordered" evidence="1">
    <location>
        <begin position="546"/>
        <end position="593"/>
    </location>
</feature>